<dbReference type="SMART" id="SM00355">
    <property type="entry name" value="ZnF_C2H2"/>
    <property type="match status" value="6"/>
</dbReference>
<feature type="domain" description="C2H2-type" evidence="7">
    <location>
        <begin position="229"/>
        <end position="256"/>
    </location>
</feature>
<evidence type="ECO:0000256" key="2">
    <source>
        <dbReference type="ARBA" id="ARBA00022737"/>
    </source>
</evidence>
<feature type="region of interest" description="Disordered" evidence="6">
    <location>
        <begin position="44"/>
        <end position="67"/>
    </location>
</feature>
<keyword evidence="3 5" id="KW-0863">Zinc-finger</keyword>
<feature type="domain" description="C2H2-type" evidence="7">
    <location>
        <begin position="313"/>
        <end position="340"/>
    </location>
</feature>
<evidence type="ECO:0000256" key="5">
    <source>
        <dbReference type="PROSITE-ProRule" id="PRU00042"/>
    </source>
</evidence>
<keyword evidence="4" id="KW-0862">Zinc</keyword>
<protein>
    <recommendedName>
        <fullName evidence="7">C2H2-type domain-containing protein</fullName>
    </recommendedName>
</protein>
<evidence type="ECO:0000259" key="7">
    <source>
        <dbReference type="PROSITE" id="PS50157"/>
    </source>
</evidence>
<feature type="domain" description="C2H2-type" evidence="7">
    <location>
        <begin position="199"/>
        <end position="228"/>
    </location>
</feature>
<feature type="domain" description="C2H2-type" evidence="7">
    <location>
        <begin position="257"/>
        <end position="284"/>
    </location>
</feature>
<proteinExistence type="predicted"/>
<evidence type="ECO:0000256" key="6">
    <source>
        <dbReference type="SAM" id="MobiDB-lite"/>
    </source>
</evidence>
<dbReference type="InterPro" id="IPR050329">
    <property type="entry name" value="GLI_C2H2-zinc-finger"/>
</dbReference>
<evidence type="ECO:0000313" key="9">
    <source>
        <dbReference type="Proteomes" id="UP001159427"/>
    </source>
</evidence>
<dbReference type="InterPro" id="IPR036236">
    <property type="entry name" value="Znf_C2H2_sf"/>
</dbReference>
<dbReference type="EMBL" id="CALNXI010000951">
    <property type="protein sequence ID" value="CAH3148459.1"/>
    <property type="molecule type" value="Genomic_DNA"/>
</dbReference>
<keyword evidence="2" id="KW-0677">Repeat</keyword>
<dbReference type="Proteomes" id="UP001159427">
    <property type="component" value="Unassembled WGS sequence"/>
</dbReference>
<dbReference type="InterPro" id="IPR013087">
    <property type="entry name" value="Znf_C2H2_type"/>
</dbReference>
<accession>A0ABN8PTL6</accession>
<dbReference type="SUPFAM" id="SSF57667">
    <property type="entry name" value="beta-beta-alpha zinc fingers"/>
    <property type="match status" value="4"/>
</dbReference>
<evidence type="ECO:0000256" key="1">
    <source>
        <dbReference type="ARBA" id="ARBA00022723"/>
    </source>
</evidence>
<organism evidence="8 9">
    <name type="scientific">Porites evermanni</name>
    <dbReference type="NCBI Taxonomy" id="104178"/>
    <lineage>
        <taxon>Eukaryota</taxon>
        <taxon>Metazoa</taxon>
        <taxon>Cnidaria</taxon>
        <taxon>Anthozoa</taxon>
        <taxon>Hexacorallia</taxon>
        <taxon>Scleractinia</taxon>
        <taxon>Fungiina</taxon>
        <taxon>Poritidae</taxon>
        <taxon>Porites</taxon>
    </lineage>
</organism>
<evidence type="ECO:0000256" key="3">
    <source>
        <dbReference type="ARBA" id="ARBA00022771"/>
    </source>
</evidence>
<keyword evidence="1" id="KW-0479">Metal-binding</keyword>
<feature type="domain" description="C2H2-type" evidence="7">
    <location>
        <begin position="285"/>
        <end position="312"/>
    </location>
</feature>
<keyword evidence="9" id="KW-1185">Reference proteome</keyword>
<name>A0ABN8PTL6_9CNID</name>
<sequence>HNKTAKGQSSVRRDTTNLSTVRLTLLTKMPKSFLLKRRSVNGMEKLTAKPSNKQAEKAEGMNASSKPDQKVQEVMQYGLHTEPRSPSVTSQVDAQDRNIFTTRETAFDKDFSHLYIYNPVYHFPVPDAMRSVYEKDTAVFNNMHACFRYLHTTSSEHFESWRSNAIGYLPVVSYDVFKGENLLASPSKVLIPEEVREPYRCDQCGKVFKTKYTLAIHLKMPNHTFARPFVCNTCGKGFRLSSTLCRHKVIHTKDKPYKCHLCEKAFNRSSTLKTHVRTHSLEKEFVCERCGKGFHQKGNLRNHILIHTGEKPYKCTLCHKAFNKLSNLKFHMHVHTDNSPYRCSFCKVSFSRRCDLKSHVHTAHSQNEGEIS</sequence>
<feature type="non-terminal residue" evidence="8">
    <location>
        <position position="1"/>
    </location>
</feature>
<reference evidence="8 9" key="1">
    <citation type="submission" date="2022-05" db="EMBL/GenBank/DDBJ databases">
        <authorList>
            <consortium name="Genoscope - CEA"/>
            <person name="William W."/>
        </authorList>
    </citation>
    <scope>NUCLEOTIDE SEQUENCE [LARGE SCALE GENOMIC DNA]</scope>
</reference>
<comment type="caution">
    <text evidence="8">The sequence shown here is derived from an EMBL/GenBank/DDBJ whole genome shotgun (WGS) entry which is preliminary data.</text>
</comment>
<dbReference type="Pfam" id="PF00096">
    <property type="entry name" value="zf-C2H2"/>
    <property type="match status" value="4"/>
</dbReference>
<dbReference type="PROSITE" id="PS50157">
    <property type="entry name" value="ZINC_FINGER_C2H2_2"/>
    <property type="match status" value="6"/>
</dbReference>
<dbReference type="PROSITE" id="PS00028">
    <property type="entry name" value="ZINC_FINGER_C2H2_1"/>
    <property type="match status" value="6"/>
</dbReference>
<gene>
    <name evidence="8" type="ORF">PEVE_00044598</name>
</gene>
<evidence type="ECO:0000256" key="4">
    <source>
        <dbReference type="ARBA" id="ARBA00022833"/>
    </source>
</evidence>
<dbReference type="PANTHER" id="PTHR19818:SF163">
    <property type="entry name" value="C2H2-TYPE DOMAIN-CONTAINING PROTEIN"/>
    <property type="match status" value="1"/>
</dbReference>
<dbReference type="PANTHER" id="PTHR19818">
    <property type="entry name" value="ZINC FINGER PROTEIN ZIC AND GLI"/>
    <property type="match status" value="1"/>
</dbReference>
<feature type="domain" description="C2H2-type" evidence="7">
    <location>
        <begin position="341"/>
        <end position="369"/>
    </location>
</feature>
<dbReference type="Gene3D" id="3.30.160.60">
    <property type="entry name" value="Classic Zinc Finger"/>
    <property type="match status" value="6"/>
</dbReference>
<evidence type="ECO:0000313" key="8">
    <source>
        <dbReference type="EMBL" id="CAH3148459.1"/>
    </source>
</evidence>